<evidence type="ECO:0000256" key="11">
    <source>
        <dbReference type="ARBA" id="ARBA00047978"/>
    </source>
</evidence>
<keyword evidence="2" id="KW-0808">Transferase</keyword>
<protein>
    <recommendedName>
        <fullName evidence="10">Protein-serine O-palmitoleoyltransferase porcupine</fullName>
        <ecNumber evidence="9">2.3.1.250</ecNumber>
    </recommendedName>
</protein>
<dbReference type="OrthoDB" id="5968863at2759"/>
<comment type="catalytic activity">
    <reaction evidence="11">
        <text>[Wnt protein]-L-serine + (9Z)-hexadecenoyl-CoA = [Wnt protein]-O-(9Z)-hexadecenoyl-L-serine + CoA</text>
        <dbReference type="Rhea" id="RHEA:45336"/>
        <dbReference type="Rhea" id="RHEA-COMP:11170"/>
        <dbReference type="Rhea" id="RHEA-COMP:11171"/>
        <dbReference type="ChEBI" id="CHEBI:29999"/>
        <dbReference type="ChEBI" id="CHEBI:57287"/>
        <dbReference type="ChEBI" id="CHEBI:61540"/>
        <dbReference type="ChEBI" id="CHEBI:85189"/>
        <dbReference type="EC" id="2.3.1.250"/>
    </reaction>
</comment>
<dbReference type="InterPro" id="IPR004299">
    <property type="entry name" value="MBOAT_fam"/>
</dbReference>
<keyword evidence="6 12" id="KW-0472">Membrane</keyword>
<reference evidence="15" key="1">
    <citation type="submission" date="2017-02" db="UniProtKB">
        <authorList>
            <consortium name="WormBaseParasite"/>
        </authorList>
    </citation>
    <scope>IDENTIFICATION</scope>
</reference>
<accession>A0A0R3PBF1</accession>
<dbReference type="Proteomes" id="UP000267027">
    <property type="component" value="Unassembled WGS sequence"/>
</dbReference>
<evidence type="ECO:0000256" key="1">
    <source>
        <dbReference type="ARBA" id="ARBA00004141"/>
    </source>
</evidence>
<keyword evidence="5 12" id="KW-1133">Transmembrane helix</keyword>
<dbReference type="PANTHER" id="PTHR13906">
    <property type="entry name" value="PORCUPINE"/>
    <property type="match status" value="1"/>
</dbReference>
<name>A0A0R3PBF1_ANGCS</name>
<keyword evidence="3" id="KW-0879">Wnt signaling pathway</keyword>
<evidence type="ECO:0000313" key="14">
    <source>
        <dbReference type="Proteomes" id="UP000267027"/>
    </source>
</evidence>
<proteinExistence type="inferred from homology"/>
<evidence type="ECO:0000313" key="13">
    <source>
        <dbReference type="EMBL" id="VDM52599.1"/>
    </source>
</evidence>
<dbReference type="Pfam" id="PF03062">
    <property type="entry name" value="MBOAT"/>
    <property type="match status" value="1"/>
</dbReference>
<comment type="subcellular location">
    <subcellularLocation>
        <location evidence="1">Membrane</location>
        <topology evidence="1">Multi-pass membrane protein</topology>
    </subcellularLocation>
</comment>
<evidence type="ECO:0000256" key="10">
    <source>
        <dbReference type="ARBA" id="ARBA00040371"/>
    </source>
</evidence>
<evidence type="ECO:0000256" key="9">
    <source>
        <dbReference type="ARBA" id="ARBA00038867"/>
    </source>
</evidence>
<feature type="transmembrane region" description="Helical" evidence="12">
    <location>
        <begin position="119"/>
        <end position="142"/>
    </location>
</feature>
<keyword evidence="7" id="KW-0012">Acyltransferase</keyword>
<keyword evidence="4 12" id="KW-0812">Transmembrane</keyword>
<dbReference type="WBParaSite" id="ACOC_0000101301-mRNA-1">
    <property type="protein sequence ID" value="ACOC_0000101301-mRNA-1"/>
    <property type="gene ID" value="ACOC_0000101301"/>
</dbReference>
<dbReference type="GO" id="GO:0030258">
    <property type="term" value="P:lipid modification"/>
    <property type="evidence" value="ECO:0007669"/>
    <property type="project" value="TreeGrafter"/>
</dbReference>
<keyword evidence="14" id="KW-1185">Reference proteome</keyword>
<dbReference type="GO" id="GO:0016020">
    <property type="term" value="C:membrane"/>
    <property type="evidence" value="ECO:0007669"/>
    <property type="project" value="UniProtKB-SubCell"/>
</dbReference>
<evidence type="ECO:0000256" key="2">
    <source>
        <dbReference type="ARBA" id="ARBA00022679"/>
    </source>
</evidence>
<evidence type="ECO:0000256" key="3">
    <source>
        <dbReference type="ARBA" id="ARBA00022687"/>
    </source>
</evidence>
<organism evidence="15">
    <name type="scientific">Angiostrongylus costaricensis</name>
    <name type="common">Nematode worm</name>
    <dbReference type="NCBI Taxonomy" id="334426"/>
    <lineage>
        <taxon>Eukaryota</taxon>
        <taxon>Metazoa</taxon>
        <taxon>Ecdysozoa</taxon>
        <taxon>Nematoda</taxon>
        <taxon>Chromadorea</taxon>
        <taxon>Rhabditida</taxon>
        <taxon>Rhabditina</taxon>
        <taxon>Rhabditomorpha</taxon>
        <taxon>Strongyloidea</taxon>
        <taxon>Metastrongylidae</taxon>
        <taxon>Angiostrongylus</taxon>
    </lineage>
</organism>
<dbReference type="GO" id="GO:0005783">
    <property type="term" value="C:endoplasmic reticulum"/>
    <property type="evidence" value="ECO:0007669"/>
    <property type="project" value="TreeGrafter"/>
</dbReference>
<feature type="transmembrane region" description="Helical" evidence="12">
    <location>
        <begin position="42"/>
        <end position="61"/>
    </location>
</feature>
<dbReference type="InterPro" id="IPR049941">
    <property type="entry name" value="LPLAT_7/PORCN-like"/>
</dbReference>
<evidence type="ECO:0000256" key="7">
    <source>
        <dbReference type="ARBA" id="ARBA00023315"/>
    </source>
</evidence>
<gene>
    <name evidence="13" type="ORF">ACOC_LOCUS1014</name>
</gene>
<reference evidence="13 14" key="2">
    <citation type="submission" date="2018-11" db="EMBL/GenBank/DDBJ databases">
        <authorList>
            <consortium name="Pathogen Informatics"/>
        </authorList>
    </citation>
    <scope>NUCLEOTIDE SEQUENCE [LARGE SCALE GENOMIC DNA]</scope>
    <source>
        <strain evidence="13 14">Costa Rica</strain>
    </source>
</reference>
<evidence type="ECO:0000256" key="8">
    <source>
        <dbReference type="ARBA" id="ARBA00038269"/>
    </source>
</evidence>
<dbReference type="GO" id="GO:0061355">
    <property type="term" value="P:Wnt protein secretion"/>
    <property type="evidence" value="ECO:0007669"/>
    <property type="project" value="TreeGrafter"/>
</dbReference>
<dbReference type="GO" id="GO:0017147">
    <property type="term" value="F:Wnt-protein binding"/>
    <property type="evidence" value="ECO:0007669"/>
    <property type="project" value="TreeGrafter"/>
</dbReference>
<evidence type="ECO:0000313" key="15">
    <source>
        <dbReference type="WBParaSite" id="ACOC_0000101301-mRNA-1"/>
    </source>
</evidence>
<feature type="transmembrane region" description="Helical" evidence="12">
    <location>
        <begin position="237"/>
        <end position="254"/>
    </location>
</feature>
<evidence type="ECO:0000256" key="12">
    <source>
        <dbReference type="SAM" id="Phobius"/>
    </source>
</evidence>
<dbReference type="PANTHER" id="PTHR13906:SF12">
    <property type="entry name" value="PROTEIN-SERINE O-PALMITOLEOYLTRANSFERASE PORCUPINE"/>
    <property type="match status" value="1"/>
</dbReference>
<evidence type="ECO:0000256" key="6">
    <source>
        <dbReference type="ARBA" id="ARBA00023136"/>
    </source>
</evidence>
<sequence length="266" mass="29388">MAIVFGSVFLTLLLLFTLPHKGFMVMVASISLIELKDLFRQYLVPVSDFIAVRGILMILSMKISSLAFDKGHDFALTDAVPAFAFLFNPSTIVFGPFHTYGDFLKSMNRGTSREELSNAVLSVSLLAVALCFLMYSSCLSIIVPEGSILADYFLAQSFRSSHFFVCLLSQALSMLSGMRISVCSPFKVEFPRSLVVVVTAWNMPMHRFLHVYLKFLSLGSAGSIFASFVVSSLLHGFNFQITAVLLSLGFVSYFENSKSLQSLKSP</sequence>
<dbReference type="OMA" id="VACYWNI"/>
<dbReference type="GO" id="GO:1990698">
    <property type="term" value="F:palmitoleoyltransferase activity"/>
    <property type="evidence" value="ECO:0007669"/>
    <property type="project" value="UniProtKB-EC"/>
</dbReference>
<dbReference type="AlphaFoldDB" id="A0A0R3PBF1"/>
<comment type="similarity">
    <text evidence="8">Belongs to the membrane-bound acyltransferase family. Porcupine subfamily.</text>
</comment>
<evidence type="ECO:0000256" key="4">
    <source>
        <dbReference type="ARBA" id="ARBA00022692"/>
    </source>
</evidence>
<dbReference type="EMBL" id="UYYA01000131">
    <property type="protein sequence ID" value="VDM52599.1"/>
    <property type="molecule type" value="Genomic_DNA"/>
</dbReference>
<dbReference type="EC" id="2.3.1.250" evidence="9"/>
<evidence type="ECO:0000256" key="5">
    <source>
        <dbReference type="ARBA" id="ARBA00022989"/>
    </source>
</evidence>
<dbReference type="STRING" id="334426.A0A0R3PBF1"/>
<dbReference type="GO" id="GO:0016055">
    <property type="term" value="P:Wnt signaling pathway"/>
    <property type="evidence" value="ECO:0007669"/>
    <property type="project" value="UniProtKB-KW"/>
</dbReference>
<feature type="transmembrane region" description="Helical" evidence="12">
    <location>
        <begin position="211"/>
        <end position="231"/>
    </location>
</feature>